<evidence type="ECO:0000313" key="4">
    <source>
        <dbReference type="Proteomes" id="UP000774804"/>
    </source>
</evidence>
<protein>
    <submittedName>
        <fullName evidence="2">Uncharacterized protein</fullName>
    </submittedName>
</protein>
<comment type="caution">
    <text evidence="2">The sequence shown here is derived from an EMBL/GenBank/DDBJ whole genome shotgun (WGS) entry which is preliminary data.</text>
</comment>
<name>A0A8T1CK59_9STRA</name>
<dbReference type="EMBL" id="RCMI01000218">
    <property type="protein sequence ID" value="KAG2924941.1"/>
    <property type="molecule type" value="Genomic_DNA"/>
</dbReference>
<reference evidence="2" key="1">
    <citation type="submission" date="2018-10" db="EMBL/GenBank/DDBJ databases">
        <title>Effector identification in a new, highly contiguous assembly of the strawberry crown rot pathogen Phytophthora cactorum.</title>
        <authorList>
            <person name="Armitage A.D."/>
            <person name="Nellist C.F."/>
            <person name="Bates H."/>
            <person name="Vickerstaff R.J."/>
            <person name="Harrison R.J."/>
        </authorList>
    </citation>
    <scope>NUCLEOTIDE SEQUENCE</scope>
    <source>
        <strain evidence="1">15-7</strain>
        <strain evidence="2">4032</strain>
        <strain evidence="3">P415</strain>
    </source>
</reference>
<dbReference type="EMBL" id="RCMG01000237">
    <property type="protein sequence ID" value="KAG2858853.1"/>
    <property type="molecule type" value="Genomic_DNA"/>
</dbReference>
<accession>A0A8T1CK59</accession>
<dbReference type="Proteomes" id="UP000774804">
    <property type="component" value="Unassembled WGS sequence"/>
</dbReference>
<evidence type="ECO:0000313" key="1">
    <source>
        <dbReference type="EMBL" id="KAG2858853.1"/>
    </source>
</evidence>
<sequence length="198" mass="21515">MYMRFGAASAQTLLQSALSCPQRFANFAGQARTLPIERAVRMAAVRVAGQSTSLLRDLFNLDNDFVRNGGKQQSSSALQASDRLHRGSLCSSAALGYVALRHSALRSKTSISGSGFLAGFPSNRTLAKAFEVVPISRVSARGKHVRSAMDLYSYRDDRYYNSMDKRCMNAVLRTAVFSSCNTNRVVGGGHSFTCNLKG</sequence>
<evidence type="ECO:0000313" key="2">
    <source>
        <dbReference type="EMBL" id="KAG2924941.1"/>
    </source>
</evidence>
<dbReference type="EMBL" id="RCML01000225">
    <property type="protein sequence ID" value="KAG2984804.1"/>
    <property type="molecule type" value="Genomic_DNA"/>
</dbReference>
<gene>
    <name evidence="1" type="ORF">PC113_g9457</name>
    <name evidence="2" type="ORF">PC115_g8443</name>
    <name evidence="3" type="ORF">PC118_g8676</name>
</gene>
<proteinExistence type="predicted"/>
<dbReference type="AlphaFoldDB" id="A0A8T1CK59"/>
<dbReference type="Proteomes" id="UP000697107">
    <property type="component" value="Unassembled WGS sequence"/>
</dbReference>
<organism evidence="2 4">
    <name type="scientific">Phytophthora cactorum</name>
    <dbReference type="NCBI Taxonomy" id="29920"/>
    <lineage>
        <taxon>Eukaryota</taxon>
        <taxon>Sar</taxon>
        <taxon>Stramenopiles</taxon>
        <taxon>Oomycota</taxon>
        <taxon>Peronosporomycetes</taxon>
        <taxon>Peronosporales</taxon>
        <taxon>Peronosporaceae</taxon>
        <taxon>Phytophthora</taxon>
    </lineage>
</organism>
<evidence type="ECO:0000313" key="3">
    <source>
        <dbReference type="EMBL" id="KAG2984804.1"/>
    </source>
</evidence>
<dbReference type="Proteomes" id="UP000735874">
    <property type="component" value="Unassembled WGS sequence"/>
</dbReference>
<dbReference type="PROSITE" id="PS51257">
    <property type="entry name" value="PROKAR_LIPOPROTEIN"/>
    <property type="match status" value="1"/>
</dbReference>